<reference evidence="2 3" key="1">
    <citation type="submission" date="2018-10" db="EMBL/GenBank/DDBJ databases">
        <authorList>
            <person name="Jung H.S."/>
            <person name="Jeon C.O."/>
        </authorList>
    </citation>
    <scope>NUCLEOTIDE SEQUENCE [LARGE SCALE GENOMIC DNA]</scope>
    <source>
        <strain evidence="2 3">MA-7-27</strain>
    </source>
</reference>
<dbReference type="EMBL" id="RCNT01000002">
    <property type="protein sequence ID" value="RMA43353.1"/>
    <property type="molecule type" value="Genomic_DNA"/>
</dbReference>
<keyword evidence="3" id="KW-1185">Reference proteome</keyword>
<evidence type="ECO:0000256" key="1">
    <source>
        <dbReference type="SAM" id="Phobius"/>
    </source>
</evidence>
<keyword evidence="1" id="KW-0472">Membrane</keyword>
<proteinExistence type="predicted"/>
<name>A0A3L9YAR3_9RHOB</name>
<evidence type="ECO:0000313" key="3">
    <source>
        <dbReference type="Proteomes" id="UP000281343"/>
    </source>
</evidence>
<feature type="transmembrane region" description="Helical" evidence="1">
    <location>
        <begin position="21"/>
        <end position="40"/>
    </location>
</feature>
<organism evidence="2 3">
    <name type="scientific">Rhodophyticola porphyridii</name>
    <dbReference type="NCBI Taxonomy" id="1852017"/>
    <lineage>
        <taxon>Bacteria</taxon>
        <taxon>Pseudomonadati</taxon>
        <taxon>Pseudomonadota</taxon>
        <taxon>Alphaproteobacteria</taxon>
        <taxon>Rhodobacterales</taxon>
        <taxon>Roseobacteraceae</taxon>
        <taxon>Rhodophyticola</taxon>
    </lineage>
</organism>
<feature type="transmembrane region" description="Helical" evidence="1">
    <location>
        <begin position="52"/>
        <end position="71"/>
    </location>
</feature>
<keyword evidence="1" id="KW-0812">Transmembrane</keyword>
<sequence>MAKRVFLERRTYRRNRLQDAAKLLPVLGAFLFFGPVFILTTDAGVGGATAGWLVYFLGVWLALIVVAAALARALDRITPSDPDQPGER</sequence>
<gene>
    <name evidence="2" type="ORF">D9R08_06010</name>
</gene>
<dbReference type="OrthoDB" id="7871801at2"/>
<comment type="caution">
    <text evidence="2">The sequence shown here is derived from an EMBL/GenBank/DDBJ whole genome shotgun (WGS) entry which is preliminary data.</text>
</comment>
<evidence type="ECO:0000313" key="2">
    <source>
        <dbReference type="EMBL" id="RMA43353.1"/>
    </source>
</evidence>
<dbReference type="Proteomes" id="UP000281343">
    <property type="component" value="Unassembled WGS sequence"/>
</dbReference>
<keyword evidence="1" id="KW-1133">Transmembrane helix</keyword>
<protein>
    <submittedName>
        <fullName evidence="2">Uncharacterized protein</fullName>
    </submittedName>
</protein>
<accession>A0A3L9YAR3</accession>
<dbReference type="AlphaFoldDB" id="A0A3L9YAR3"/>